<keyword evidence="2" id="KW-1185">Reference proteome</keyword>
<name>A0A2R5EJL6_9BACL</name>
<dbReference type="GO" id="GO:0016301">
    <property type="term" value="F:kinase activity"/>
    <property type="evidence" value="ECO:0007669"/>
    <property type="project" value="UniProtKB-KW"/>
</dbReference>
<evidence type="ECO:0000313" key="2">
    <source>
        <dbReference type="Proteomes" id="UP000245202"/>
    </source>
</evidence>
<reference evidence="1 2" key="1">
    <citation type="submission" date="2017-08" db="EMBL/GenBank/DDBJ databases">
        <title>Substantial Increase in Enzyme Production by Combined Drug-Resistance Mutations in Paenibacillus agaridevorans.</title>
        <authorList>
            <person name="Tanaka Y."/>
            <person name="Funane K."/>
            <person name="Hosaka T."/>
            <person name="Shiwa Y."/>
            <person name="Fujita N."/>
            <person name="Miyazaki T."/>
            <person name="Yoshikawa H."/>
            <person name="Murakami K."/>
            <person name="Kasahara K."/>
            <person name="Inaoka T."/>
            <person name="Hiraga Y."/>
            <person name="Ochi K."/>
        </authorList>
    </citation>
    <scope>NUCLEOTIDE SEQUENCE [LARGE SCALE GENOMIC DNA]</scope>
    <source>
        <strain evidence="1 2">T-3040</strain>
    </source>
</reference>
<accession>A0A2R5EJL6</accession>
<keyword evidence="1" id="KW-0418">Kinase</keyword>
<evidence type="ECO:0000313" key="1">
    <source>
        <dbReference type="EMBL" id="GBG06285.1"/>
    </source>
</evidence>
<dbReference type="AlphaFoldDB" id="A0A2R5EJL6"/>
<dbReference type="EMBL" id="BDQX01000040">
    <property type="protein sequence ID" value="GBG06285.1"/>
    <property type="molecule type" value="Genomic_DNA"/>
</dbReference>
<dbReference type="Proteomes" id="UP000245202">
    <property type="component" value="Unassembled WGS sequence"/>
</dbReference>
<sequence>ERMARVREETYKPIPANVAVYDKLYAEYYALHDYFGRGANDVMKRLKAIKEQTGNPSLLIK</sequence>
<gene>
    <name evidence="1" type="ORF">PAT3040_00802</name>
</gene>
<organism evidence="1 2">
    <name type="scientific">Paenibacillus agaridevorans</name>
    <dbReference type="NCBI Taxonomy" id="171404"/>
    <lineage>
        <taxon>Bacteria</taxon>
        <taxon>Bacillati</taxon>
        <taxon>Bacillota</taxon>
        <taxon>Bacilli</taxon>
        <taxon>Bacillales</taxon>
        <taxon>Paenibacillaceae</taxon>
        <taxon>Paenibacillus</taxon>
    </lineage>
</organism>
<keyword evidence="1" id="KW-0808">Transferase</keyword>
<comment type="caution">
    <text evidence="1">The sequence shown here is derived from an EMBL/GenBank/DDBJ whole genome shotgun (WGS) entry which is preliminary data.</text>
</comment>
<dbReference type="Gene3D" id="3.30.420.40">
    <property type="match status" value="1"/>
</dbReference>
<protein>
    <submittedName>
        <fullName evidence="1">Putative ribulokinase</fullName>
    </submittedName>
</protein>
<proteinExistence type="predicted"/>
<feature type="non-terminal residue" evidence="1">
    <location>
        <position position="1"/>
    </location>
</feature>